<evidence type="ECO:0000313" key="3">
    <source>
        <dbReference type="Proteomes" id="UP000264313"/>
    </source>
</evidence>
<dbReference type="Proteomes" id="UP000264313">
    <property type="component" value="Unassembled WGS sequence"/>
</dbReference>
<organism evidence="2 3">
    <name type="scientific">Methylotenera mobilis</name>
    <dbReference type="NCBI Taxonomy" id="359408"/>
    <lineage>
        <taxon>Bacteria</taxon>
        <taxon>Pseudomonadati</taxon>
        <taxon>Pseudomonadota</taxon>
        <taxon>Betaproteobacteria</taxon>
        <taxon>Nitrosomonadales</taxon>
        <taxon>Methylophilaceae</taxon>
        <taxon>Methylotenera</taxon>
    </lineage>
</organism>
<sequence length="221" mass="24519">MKTKKLSSILVLGLFALFQATMAQAHFIWLEQADGQTKLYFGEYEGGLREKTGGKLDTIATPAATTLDNKVLQVADKRAENYIAIEGANNQAVLAHELGMKVKDLTKYYYGIVKPMYYARHGNGNAEAASSHALDIQPIGNNKVRVHLNGKPLAKAKLKVMAPNQWLQELDADENGEATYNMPWAGLYVLEAIYLEAKPGEFQGDKYENIRHVSTLSVMKK</sequence>
<dbReference type="InterPro" id="IPR019613">
    <property type="entry name" value="DUF4198"/>
</dbReference>
<protein>
    <recommendedName>
        <fullName evidence="4">DUF4198 domain-containing protein</fullName>
    </recommendedName>
</protein>
<proteinExistence type="predicted"/>
<evidence type="ECO:0000256" key="1">
    <source>
        <dbReference type="SAM" id="SignalP"/>
    </source>
</evidence>
<dbReference type="STRING" id="1132855.GCA_000384255_00461"/>
<gene>
    <name evidence="2" type="ORF">DCW48_00395</name>
</gene>
<feature type="chain" id="PRO_5016609287" description="DUF4198 domain-containing protein" evidence="1">
    <location>
        <begin position="26"/>
        <end position="221"/>
    </location>
</feature>
<dbReference type="Pfam" id="PF10670">
    <property type="entry name" value="DUF4198"/>
    <property type="match status" value="1"/>
</dbReference>
<evidence type="ECO:0000313" key="2">
    <source>
        <dbReference type="EMBL" id="HBA08190.1"/>
    </source>
</evidence>
<dbReference type="EMBL" id="DNAA01000010">
    <property type="protein sequence ID" value="HBA08190.1"/>
    <property type="molecule type" value="Genomic_DNA"/>
</dbReference>
<evidence type="ECO:0008006" key="4">
    <source>
        <dbReference type="Google" id="ProtNLM"/>
    </source>
</evidence>
<feature type="signal peptide" evidence="1">
    <location>
        <begin position="1"/>
        <end position="25"/>
    </location>
</feature>
<comment type="caution">
    <text evidence="2">The sequence shown here is derived from an EMBL/GenBank/DDBJ whole genome shotgun (WGS) entry which is preliminary data.</text>
</comment>
<accession>A0A351R819</accession>
<name>A0A351R819_9PROT</name>
<dbReference type="AlphaFoldDB" id="A0A351R819"/>
<keyword evidence="1" id="KW-0732">Signal</keyword>
<reference evidence="2 3" key="1">
    <citation type="journal article" date="2018" name="Nat. Biotechnol.">
        <title>A standardized bacterial taxonomy based on genome phylogeny substantially revises the tree of life.</title>
        <authorList>
            <person name="Parks D.H."/>
            <person name="Chuvochina M."/>
            <person name="Waite D.W."/>
            <person name="Rinke C."/>
            <person name="Skarshewski A."/>
            <person name="Chaumeil P.A."/>
            <person name="Hugenholtz P."/>
        </authorList>
    </citation>
    <scope>NUCLEOTIDE SEQUENCE [LARGE SCALE GENOMIC DNA]</scope>
    <source>
        <strain evidence="2">UBA9958</strain>
    </source>
</reference>